<accession>A0A7Z0RXS1</accession>
<dbReference type="PANTHER" id="PTHR47821">
    <property type="entry name" value="PHOSPHOGLYCERATE MUTASE FAMILY PROTEIN"/>
    <property type="match status" value="1"/>
</dbReference>
<dbReference type="PIRSF" id="PIRSF000709">
    <property type="entry name" value="6PFK_2-Ptase"/>
    <property type="match status" value="1"/>
</dbReference>
<sequence length="198" mass="22233">MSNTLQPLSDHWRNRYLLMRHGHSQANQQGVIVSSPERGIENFGLSEYGEQQLAQLVADWHWPAPTRVVHSDFLRTTQTAARVAAKFGLAPCVDKRLRERNFGDLEGQGDEHYPSVWALDAEDTEHRHHQVEALSAVAQRMQAVIADWEQQVSGETILLVSHGDPLQILLTALANKPLSQHREQQALLPASITQLGLM</sequence>
<dbReference type="Gene3D" id="3.40.50.1240">
    <property type="entry name" value="Phosphoglycerate mutase-like"/>
    <property type="match status" value="1"/>
</dbReference>
<evidence type="ECO:0000313" key="2">
    <source>
        <dbReference type="Proteomes" id="UP000526892"/>
    </source>
</evidence>
<dbReference type="SMART" id="SM00855">
    <property type="entry name" value="PGAM"/>
    <property type="match status" value="1"/>
</dbReference>
<dbReference type="InterPro" id="IPR013078">
    <property type="entry name" value="His_Pase_superF_clade-1"/>
</dbReference>
<dbReference type="Proteomes" id="UP000526892">
    <property type="component" value="Unassembled WGS sequence"/>
</dbReference>
<dbReference type="Pfam" id="PF00300">
    <property type="entry name" value="His_Phos_1"/>
    <property type="match status" value="1"/>
</dbReference>
<keyword evidence="2" id="KW-1185">Reference proteome</keyword>
<reference evidence="1 2" key="1">
    <citation type="journal article" date="2003" name="Extremophiles">
        <title>Halomonas glaciei sp. nov. isolated from fast ice of Adelie Land, Antarctica.</title>
        <authorList>
            <person name="Reddy G.S."/>
            <person name="Raghavan P.U."/>
            <person name="Sarita N.B."/>
            <person name="Prakash J.S."/>
            <person name="Nagesh N."/>
            <person name="Delille D."/>
            <person name="Shivaji S."/>
        </authorList>
    </citation>
    <scope>NUCLEOTIDE SEQUENCE [LARGE SCALE GENOMIC DNA]</scope>
    <source>
        <strain evidence="1 2">DD39</strain>
    </source>
</reference>
<protein>
    <submittedName>
        <fullName evidence="1">Histidine phosphatase family protein</fullName>
    </submittedName>
</protein>
<dbReference type="PANTHER" id="PTHR47821:SF2">
    <property type="entry name" value="PHOSPHOGLYCERATE MUTASE FAMILY PROTEIN"/>
    <property type="match status" value="1"/>
</dbReference>
<evidence type="ECO:0000313" key="1">
    <source>
        <dbReference type="EMBL" id="NYS77490.1"/>
    </source>
</evidence>
<proteinExistence type="predicted"/>
<dbReference type="RefSeq" id="WP_179915614.1">
    <property type="nucleotide sequence ID" value="NZ_JACCDE010000008.1"/>
</dbReference>
<dbReference type="EMBL" id="JACCDE010000008">
    <property type="protein sequence ID" value="NYS77490.1"/>
    <property type="molecule type" value="Genomic_DNA"/>
</dbReference>
<gene>
    <name evidence="1" type="ORF">HZS80_07120</name>
</gene>
<dbReference type="CDD" id="cd07067">
    <property type="entry name" value="HP_PGM_like"/>
    <property type="match status" value="1"/>
</dbReference>
<dbReference type="InterPro" id="IPR029033">
    <property type="entry name" value="His_PPase_superfam"/>
</dbReference>
<name>A0A7Z0RXS1_9GAMM</name>
<comment type="caution">
    <text evidence="1">The sequence shown here is derived from an EMBL/GenBank/DDBJ whole genome shotgun (WGS) entry which is preliminary data.</text>
</comment>
<organism evidence="1 2">
    <name type="scientific">Vreelandella glaciei</name>
    <dbReference type="NCBI Taxonomy" id="186761"/>
    <lineage>
        <taxon>Bacteria</taxon>
        <taxon>Pseudomonadati</taxon>
        <taxon>Pseudomonadota</taxon>
        <taxon>Gammaproteobacteria</taxon>
        <taxon>Oceanospirillales</taxon>
        <taxon>Halomonadaceae</taxon>
        <taxon>Vreelandella</taxon>
    </lineage>
</organism>
<dbReference type="AlphaFoldDB" id="A0A7Z0RXS1"/>
<dbReference type="SUPFAM" id="SSF53254">
    <property type="entry name" value="Phosphoglycerate mutase-like"/>
    <property type="match status" value="1"/>
</dbReference>